<dbReference type="AlphaFoldDB" id="A0AAW0QXA6"/>
<protein>
    <submittedName>
        <fullName evidence="2">Uncharacterized protein</fullName>
    </submittedName>
</protein>
<proteinExistence type="predicted"/>
<dbReference type="Proteomes" id="UP001392437">
    <property type="component" value="Unassembled WGS sequence"/>
</dbReference>
<sequence>MASQPERLRRFKAAMEKVYGDFEDTANWRVPPLPGNAGDRGRYLWTDAFGVVNFVTLHHTTGEDRYLEPARRLVQAVHDTLGRTRDGSSRLPHASDAEPLKGGLRIGKVDETGPDGDGQYHHYLTLWMFALSRLAIASGDVRYNDLAIQLANAIHPHFMTLRSDGELSMVWKVSTDMSRPLSRSKGHLDDVTGYVVFEQLGSTARWFGRSNDQPLLAEMEQYWAMMERSRPLRSSTDMLDLGMSLWVAHFPSRRGDELLRELGTHGNSIARNVFLERLDEPCSSLRRSAARRLAFRELGACLGIQCYVRDDADLVTSAAAIVNFWESHVADSTPDDLVAITQVMLAAALIPGVFDRSYFDRQQLQDPS</sequence>
<dbReference type="EMBL" id="JAQQWP010000006">
    <property type="protein sequence ID" value="KAK8114988.1"/>
    <property type="molecule type" value="Genomic_DNA"/>
</dbReference>
<dbReference type="GO" id="GO:0005975">
    <property type="term" value="P:carbohydrate metabolic process"/>
    <property type="evidence" value="ECO:0007669"/>
    <property type="project" value="InterPro"/>
</dbReference>
<evidence type="ECO:0000313" key="3">
    <source>
        <dbReference type="Proteomes" id="UP001392437"/>
    </source>
</evidence>
<keyword evidence="3" id="KW-1185">Reference proteome</keyword>
<feature type="compositionally biased region" description="Basic and acidic residues" evidence="1">
    <location>
        <begin position="83"/>
        <end position="99"/>
    </location>
</feature>
<feature type="region of interest" description="Disordered" evidence="1">
    <location>
        <begin position="83"/>
        <end position="113"/>
    </location>
</feature>
<name>A0AAW0QXA6_9PEZI</name>
<evidence type="ECO:0000313" key="2">
    <source>
        <dbReference type="EMBL" id="KAK8114988.1"/>
    </source>
</evidence>
<dbReference type="InterPro" id="IPR008928">
    <property type="entry name" value="6-hairpin_glycosidase_sf"/>
</dbReference>
<reference evidence="2 3" key="1">
    <citation type="submission" date="2023-01" db="EMBL/GenBank/DDBJ databases">
        <title>Analysis of 21 Apiospora genomes using comparative genomics revels a genus with tremendous synthesis potential of carbohydrate active enzymes and secondary metabolites.</title>
        <authorList>
            <person name="Sorensen T."/>
        </authorList>
    </citation>
    <scope>NUCLEOTIDE SEQUENCE [LARGE SCALE GENOMIC DNA]</scope>
    <source>
        <strain evidence="2 3">CBS 117206</strain>
    </source>
</reference>
<dbReference type="SUPFAM" id="SSF48208">
    <property type="entry name" value="Six-hairpin glycosidases"/>
    <property type="match status" value="1"/>
</dbReference>
<gene>
    <name evidence="2" type="ORF">PG999_007057</name>
</gene>
<accession>A0AAW0QXA6</accession>
<evidence type="ECO:0000256" key="1">
    <source>
        <dbReference type="SAM" id="MobiDB-lite"/>
    </source>
</evidence>
<organism evidence="2 3">
    <name type="scientific">Apiospora kogelbergensis</name>
    <dbReference type="NCBI Taxonomy" id="1337665"/>
    <lineage>
        <taxon>Eukaryota</taxon>
        <taxon>Fungi</taxon>
        <taxon>Dikarya</taxon>
        <taxon>Ascomycota</taxon>
        <taxon>Pezizomycotina</taxon>
        <taxon>Sordariomycetes</taxon>
        <taxon>Xylariomycetidae</taxon>
        <taxon>Amphisphaeriales</taxon>
        <taxon>Apiosporaceae</taxon>
        <taxon>Apiospora</taxon>
    </lineage>
</organism>
<comment type="caution">
    <text evidence="2">The sequence shown here is derived from an EMBL/GenBank/DDBJ whole genome shotgun (WGS) entry which is preliminary data.</text>
</comment>